<dbReference type="PROSITE" id="PS50005">
    <property type="entry name" value="TPR"/>
    <property type="match status" value="1"/>
</dbReference>
<reference evidence="7" key="1">
    <citation type="submission" date="2018-06" db="EMBL/GenBank/DDBJ databases">
        <authorList>
            <person name="Zhirakovskaya E."/>
        </authorList>
    </citation>
    <scope>NUCLEOTIDE SEQUENCE</scope>
</reference>
<keyword evidence="3" id="KW-0201">Cytochrome c-type biogenesis</keyword>
<feature type="region of interest" description="Disordered" evidence="4">
    <location>
        <begin position="282"/>
        <end position="309"/>
    </location>
</feature>
<comment type="subcellular location">
    <subcellularLocation>
        <location evidence="1">Cell envelope</location>
    </subcellularLocation>
</comment>
<evidence type="ECO:0000256" key="1">
    <source>
        <dbReference type="ARBA" id="ARBA00004196"/>
    </source>
</evidence>
<feature type="compositionally biased region" description="Low complexity" evidence="4">
    <location>
        <begin position="292"/>
        <end position="309"/>
    </location>
</feature>
<feature type="domain" description="Cytochrome c-type biogenesis protein H TPR" evidence="6">
    <location>
        <begin position="141"/>
        <end position="270"/>
    </location>
</feature>
<dbReference type="AlphaFoldDB" id="A0A3B0UF09"/>
<dbReference type="InterPro" id="IPR051263">
    <property type="entry name" value="C-type_cytochrome_biogenesis"/>
</dbReference>
<keyword evidence="7" id="KW-0456">Lyase</keyword>
<proteinExistence type="predicted"/>
<feature type="transmembrane region" description="Helical" evidence="5">
    <location>
        <begin position="6"/>
        <end position="23"/>
    </location>
</feature>
<evidence type="ECO:0000256" key="5">
    <source>
        <dbReference type="SAM" id="Phobius"/>
    </source>
</evidence>
<gene>
    <name evidence="7" type="ORF">MNBD_ALPHA09-270</name>
</gene>
<evidence type="ECO:0000313" key="7">
    <source>
        <dbReference type="EMBL" id="VAW18196.1"/>
    </source>
</evidence>
<protein>
    <submittedName>
        <fullName evidence="7">Cytochrome c heme lyase subunit CcmH</fullName>
    </submittedName>
</protein>
<evidence type="ECO:0000256" key="2">
    <source>
        <dbReference type="ARBA" id="ARBA00022737"/>
    </source>
</evidence>
<sequence>MVLWVIFVVMAAVAAIALLRPLMSKQGETLKRSEYEAAIYREQLQSLQSEIDTGAMAPAEAHSARAEIGRRLLATEGAKNHNLPSEADSQIEPPAARGRGLQAASLVVMIFVPALSLGLYSTMGSPNLPSVPAASRAEVAGTSQSIQQLIARVEEHLRANPDDARGWEVLGPAMMRLGRHDAAAKAFRRIIELKGPTAKRLAILGEALTFAESGMVTAEARKVFAEAVELDAALPDPQYYLGLASLQDRDIDGAVSVWKKLLAASPADAPWRNEVEIQIASALGLPPPPAPGSSSVAGSGQAPSGPGAAEIAAADQMSAADRAAMIADMVARLNERLSQNGGSAEEWLRLANAYRVMGEAEKRDDVIARARVDLGKDPDALDQFEAGIAASDKG</sequence>
<dbReference type="PANTHER" id="PTHR47870:SF4">
    <property type="entry name" value="CYTOCHROME C-TYPE BIOGENESIS PROTEIN CYCH"/>
    <property type="match status" value="1"/>
</dbReference>
<dbReference type="GO" id="GO:0016829">
    <property type="term" value="F:lyase activity"/>
    <property type="evidence" value="ECO:0007669"/>
    <property type="project" value="UniProtKB-KW"/>
</dbReference>
<name>A0A3B0UF09_9ZZZZ</name>
<keyword evidence="5" id="KW-0812">Transmembrane</keyword>
<evidence type="ECO:0000256" key="3">
    <source>
        <dbReference type="ARBA" id="ARBA00022748"/>
    </source>
</evidence>
<dbReference type="InterPro" id="IPR019734">
    <property type="entry name" value="TPR_rpt"/>
</dbReference>
<organism evidence="7">
    <name type="scientific">hydrothermal vent metagenome</name>
    <dbReference type="NCBI Taxonomy" id="652676"/>
    <lineage>
        <taxon>unclassified sequences</taxon>
        <taxon>metagenomes</taxon>
        <taxon>ecological metagenomes</taxon>
    </lineage>
</organism>
<accession>A0A3B0UF09</accession>
<dbReference type="InterPro" id="IPR011990">
    <property type="entry name" value="TPR-like_helical_dom_sf"/>
</dbReference>
<keyword evidence="2" id="KW-0677">Repeat</keyword>
<dbReference type="NCBIfam" id="TIGR03142">
    <property type="entry name" value="cytochro_ccmI"/>
    <property type="match status" value="1"/>
</dbReference>
<dbReference type="Pfam" id="PF23914">
    <property type="entry name" value="TPR_CcmH_CycH"/>
    <property type="match status" value="1"/>
</dbReference>
<dbReference type="InterPro" id="IPR017560">
    <property type="entry name" value="Cyt_c_biogenesis_CcmI"/>
</dbReference>
<dbReference type="GO" id="GO:0030313">
    <property type="term" value="C:cell envelope"/>
    <property type="evidence" value="ECO:0007669"/>
    <property type="project" value="UniProtKB-SubCell"/>
</dbReference>
<dbReference type="Gene3D" id="1.25.40.10">
    <property type="entry name" value="Tetratricopeptide repeat domain"/>
    <property type="match status" value="1"/>
</dbReference>
<dbReference type="PANTHER" id="PTHR47870">
    <property type="entry name" value="CYTOCHROME C-TYPE BIOGENESIS PROTEIN CCMH"/>
    <property type="match status" value="1"/>
</dbReference>
<dbReference type="SUPFAM" id="SSF48452">
    <property type="entry name" value="TPR-like"/>
    <property type="match status" value="1"/>
</dbReference>
<dbReference type="InterPro" id="IPR056413">
    <property type="entry name" value="TPR_CcmH_CycH"/>
</dbReference>
<keyword evidence="5" id="KW-0472">Membrane</keyword>
<dbReference type="EMBL" id="UOEM01000112">
    <property type="protein sequence ID" value="VAW18196.1"/>
    <property type="molecule type" value="Genomic_DNA"/>
</dbReference>
<dbReference type="GO" id="GO:0017004">
    <property type="term" value="P:cytochrome complex assembly"/>
    <property type="evidence" value="ECO:0007669"/>
    <property type="project" value="UniProtKB-KW"/>
</dbReference>
<dbReference type="GO" id="GO:0005886">
    <property type="term" value="C:plasma membrane"/>
    <property type="evidence" value="ECO:0007669"/>
    <property type="project" value="TreeGrafter"/>
</dbReference>
<evidence type="ECO:0000256" key="4">
    <source>
        <dbReference type="SAM" id="MobiDB-lite"/>
    </source>
</evidence>
<keyword evidence="5" id="KW-1133">Transmembrane helix</keyword>
<evidence type="ECO:0000259" key="6">
    <source>
        <dbReference type="Pfam" id="PF23914"/>
    </source>
</evidence>